<dbReference type="GO" id="GO:0005763">
    <property type="term" value="C:mitochondrial small ribosomal subunit"/>
    <property type="evidence" value="ECO:0007669"/>
    <property type="project" value="TreeGrafter"/>
</dbReference>
<dbReference type="GO" id="GO:0003735">
    <property type="term" value="F:structural constituent of ribosome"/>
    <property type="evidence" value="ECO:0007669"/>
    <property type="project" value="InterPro"/>
</dbReference>
<dbReference type="InterPro" id="IPR019349">
    <property type="entry name" value="Ribosomal_mS35_mit"/>
</dbReference>
<sequence>MRLALAKRACLAPPACGARGVHSTAAQLAGRNKANFKRHAVANRKAHSEIYETEEATFENDKSISDWEFDNHHTYGHLLLESIRDVRKYARQIKYELPALAEHARPFQPPPAHSVLRFERTVTMGEKFLAQDRKVVLRVTVSQLGLAGPELHKFILLAGARYNPETDELKMSEKREITSLLNKKRLADTLASLLAEAKKSDDAFADVPLDFSHHKYRPEPAFPGEWLPKPSKSCP</sequence>
<dbReference type="AlphaFoldDB" id="A0A9W8CYA4"/>
<evidence type="ECO:0000259" key="1">
    <source>
        <dbReference type="Pfam" id="PF10213"/>
    </source>
</evidence>
<dbReference type="EMBL" id="JANBOI010000559">
    <property type="protein sequence ID" value="KAJ1729740.1"/>
    <property type="molecule type" value="Genomic_DNA"/>
</dbReference>
<dbReference type="PANTHER" id="PTHR13490">
    <property type="entry name" value="MITOCHONDRIAL 28S RIBOSOMAL PROTEIN S28"/>
    <property type="match status" value="1"/>
</dbReference>
<dbReference type="InterPro" id="IPR039848">
    <property type="entry name" value="Ribosomal_mS35_mt"/>
</dbReference>
<protein>
    <submittedName>
        <fullName evidence="2">37S ribosomal protein S24, mitochondrial</fullName>
    </submittedName>
</protein>
<keyword evidence="3" id="KW-1185">Reference proteome</keyword>
<organism evidence="2 3">
    <name type="scientific">Coemansia biformis</name>
    <dbReference type="NCBI Taxonomy" id="1286918"/>
    <lineage>
        <taxon>Eukaryota</taxon>
        <taxon>Fungi</taxon>
        <taxon>Fungi incertae sedis</taxon>
        <taxon>Zoopagomycota</taxon>
        <taxon>Kickxellomycotina</taxon>
        <taxon>Kickxellomycetes</taxon>
        <taxon>Kickxellales</taxon>
        <taxon>Kickxellaceae</taxon>
        <taxon>Coemansia</taxon>
    </lineage>
</organism>
<name>A0A9W8CYA4_9FUNG</name>
<dbReference type="Proteomes" id="UP001143981">
    <property type="component" value="Unassembled WGS sequence"/>
</dbReference>
<dbReference type="Pfam" id="PF10213">
    <property type="entry name" value="MRP-S28"/>
    <property type="match status" value="1"/>
</dbReference>
<feature type="domain" description="Small ribosomal subunit protein mS35 mitochondrial conserved" evidence="1">
    <location>
        <begin position="106"/>
        <end position="226"/>
    </location>
</feature>
<comment type="caution">
    <text evidence="2">The sequence shown here is derived from an EMBL/GenBank/DDBJ whole genome shotgun (WGS) entry which is preliminary data.</text>
</comment>
<reference evidence="2" key="1">
    <citation type="submission" date="2022-07" db="EMBL/GenBank/DDBJ databases">
        <title>Phylogenomic reconstructions and comparative analyses of Kickxellomycotina fungi.</title>
        <authorList>
            <person name="Reynolds N.K."/>
            <person name="Stajich J.E."/>
            <person name="Barry K."/>
            <person name="Grigoriev I.V."/>
            <person name="Crous P."/>
            <person name="Smith M.E."/>
        </authorList>
    </citation>
    <scope>NUCLEOTIDE SEQUENCE</scope>
    <source>
        <strain evidence="2">BCRC 34381</strain>
    </source>
</reference>
<gene>
    <name evidence="2" type="primary">RSM24</name>
    <name evidence="2" type="ORF">LPJ61_003380</name>
</gene>
<keyword evidence="2" id="KW-0687">Ribonucleoprotein</keyword>
<evidence type="ECO:0000313" key="2">
    <source>
        <dbReference type="EMBL" id="KAJ1729740.1"/>
    </source>
</evidence>
<accession>A0A9W8CYA4</accession>
<dbReference type="OrthoDB" id="283424at2759"/>
<dbReference type="GO" id="GO:0032543">
    <property type="term" value="P:mitochondrial translation"/>
    <property type="evidence" value="ECO:0007669"/>
    <property type="project" value="InterPro"/>
</dbReference>
<evidence type="ECO:0000313" key="3">
    <source>
        <dbReference type="Proteomes" id="UP001143981"/>
    </source>
</evidence>
<dbReference type="PANTHER" id="PTHR13490:SF0">
    <property type="entry name" value="SMALL RIBOSOMAL SUBUNIT PROTEIN MS35"/>
    <property type="match status" value="1"/>
</dbReference>
<keyword evidence="2" id="KW-0689">Ribosomal protein</keyword>
<proteinExistence type="predicted"/>